<dbReference type="AlphaFoldDB" id="A0A2M7V405"/>
<sequence>MIAQHEILDRMVECEFAKLGCRFTTRLGDVFEFRRGSFQNGNRRYILGVDQKGNQHCIPRDVIIEFDLVT</sequence>
<name>A0A2M7V405_9BACT</name>
<dbReference type="EMBL" id="PFPI01000032">
    <property type="protein sequence ID" value="PIZ93251.1"/>
    <property type="molecule type" value="Genomic_DNA"/>
</dbReference>
<accession>A0A2M7V405</accession>
<dbReference type="Proteomes" id="UP000230078">
    <property type="component" value="Unassembled WGS sequence"/>
</dbReference>
<proteinExistence type="predicted"/>
<comment type="caution">
    <text evidence="1">The sequence shown here is derived from an EMBL/GenBank/DDBJ whole genome shotgun (WGS) entry which is preliminary data.</text>
</comment>
<evidence type="ECO:0000313" key="2">
    <source>
        <dbReference type="Proteomes" id="UP000230078"/>
    </source>
</evidence>
<organism evidence="1 2">
    <name type="scientific">Candidatus Magasanikbacteria bacterium CG_4_10_14_0_2_um_filter_41_31</name>
    <dbReference type="NCBI Taxonomy" id="1974639"/>
    <lineage>
        <taxon>Bacteria</taxon>
        <taxon>Candidatus Magasanikiibacteriota</taxon>
    </lineage>
</organism>
<protein>
    <submittedName>
        <fullName evidence="1">Uncharacterized protein</fullName>
    </submittedName>
</protein>
<gene>
    <name evidence="1" type="ORF">COX83_02475</name>
</gene>
<reference evidence="2" key="1">
    <citation type="submission" date="2017-09" db="EMBL/GenBank/DDBJ databases">
        <title>Depth-based differentiation of microbial function through sediment-hosted aquifers and enrichment of novel symbionts in the deep terrestrial subsurface.</title>
        <authorList>
            <person name="Probst A.J."/>
            <person name="Ladd B."/>
            <person name="Jarett J.K."/>
            <person name="Geller-Mcgrath D.E."/>
            <person name="Sieber C.M.K."/>
            <person name="Emerson J.B."/>
            <person name="Anantharaman K."/>
            <person name="Thomas B.C."/>
            <person name="Malmstrom R."/>
            <person name="Stieglmeier M."/>
            <person name="Klingl A."/>
            <person name="Woyke T."/>
            <person name="Ryan C.M."/>
            <person name="Banfield J.F."/>
        </authorList>
    </citation>
    <scope>NUCLEOTIDE SEQUENCE [LARGE SCALE GENOMIC DNA]</scope>
</reference>
<evidence type="ECO:0000313" key="1">
    <source>
        <dbReference type="EMBL" id="PIZ93251.1"/>
    </source>
</evidence>